<keyword evidence="4 12" id="KW-0812">Transmembrane</keyword>
<dbReference type="PANTHER" id="PTHR11537">
    <property type="entry name" value="VOLTAGE-GATED POTASSIUM CHANNEL"/>
    <property type="match status" value="1"/>
</dbReference>
<evidence type="ECO:0000256" key="12">
    <source>
        <dbReference type="SAM" id="Phobius"/>
    </source>
</evidence>
<keyword evidence="2" id="KW-0813">Transport</keyword>
<dbReference type="RefSeq" id="WP_258829655.1">
    <property type="nucleotide sequence ID" value="NZ_JANUHA010000017.1"/>
</dbReference>
<dbReference type="Gene3D" id="1.20.120.350">
    <property type="entry name" value="Voltage-gated potassium channels. Chain C"/>
    <property type="match status" value="1"/>
</dbReference>
<keyword evidence="9" id="KW-0406">Ion transport</keyword>
<feature type="domain" description="Ion transport" evidence="13">
    <location>
        <begin position="40"/>
        <end position="249"/>
    </location>
</feature>
<evidence type="ECO:0000256" key="2">
    <source>
        <dbReference type="ARBA" id="ARBA00022448"/>
    </source>
</evidence>
<dbReference type="InterPro" id="IPR028325">
    <property type="entry name" value="VG_K_chnl"/>
</dbReference>
<organism evidence="14 15">
    <name type="scientific">Massilia agri</name>
    <dbReference type="NCBI Taxonomy" id="1886785"/>
    <lineage>
        <taxon>Bacteria</taxon>
        <taxon>Pseudomonadati</taxon>
        <taxon>Pseudomonadota</taxon>
        <taxon>Betaproteobacteria</taxon>
        <taxon>Burkholderiales</taxon>
        <taxon>Oxalobacteraceae</taxon>
        <taxon>Telluria group</taxon>
        <taxon>Massilia</taxon>
    </lineage>
</organism>
<dbReference type="PRINTS" id="PR00169">
    <property type="entry name" value="KCHANNEL"/>
</dbReference>
<dbReference type="Pfam" id="PF00520">
    <property type="entry name" value="Ion_trans"/>
    <property type="match status" value="1"/>
</dbReference>
<dbReference type="SUPFAM" id="SSF81324">
    <property type="entry name" value="Voltage-gated potassium channels"/>
    <property type="match status" value="1"/>
</dbReference>
<evidence type="ECO:0000259" key="13">
    <source>
        <dbReference type="Pfam" id="PF00520"/>
    </source>
</evidence>
<keyword evidence="7" id="KW-0630">Potassium</keyword>
<dbReference type="InterPro" id="IPR005821">
    <property type="entry name" value="Ion_trans_dom"/>
</dbReference>
<proteinExistence type="predicted"/>
<keyword evidence="6" id="KW-0851">Voltage-gated channel</keyword>
<dbReference type="Gene3D" id="1.10.287.70">
    <property type="match status" value="1"/>
</dbReference>
<evidence type="ECO:0000256" key="6">
    <source>
        <dbReference type="ARBA" id="ARBA00022882"/>
    </source>
</evidence>
<keyword evidence="5" id="KW-0631">Potassium channel</keyword>
<dbReference type="PANTHER" id="PTHR11537:SF254">
    <property type="entry name" value="POTASSIUM VOLTAGE-GATED CHANNEL PROTEIN SHAB"/>
    <property type="match status" value="1"/>
</dbReference>
<feature type="transmembrane region" description="Helical" evidence="12">
    <location>
        <begin position="226"/>
        <end position="248"/>
    </location>
</feature>
<keyword evidence="8 12" id="KW-1133">Transmembrane helix</keyword>
<feature type="transmembrane region" description="Helical" evidence="12">
    <location>
        <begin position="102"/>
        <end position="123"/>
    </location>
</feature>
<dbReference type="Proteomes" id="UP001206572">
    <property type="component" value="Unassembled WGS sequence"/>
</dbReference>
<name>A0ABT2AQW5_9BURK</name>
<evidence type="ECO:0000256" key="10">
    <source>
        <dbReference type="ARBA" id="ARBA00023136"/>
    </source>
</evidence>
<evidence type="ECO:0000256" key="3">
    <source>
        <dbReference type="ARBA" id="ARBA00022538"/>
    </source>
</evidence>
<protein>
    <submittedName>
        <fullName evidence="14">Ion transporter</fullName>
    </submittedName>
</protein>
<gene>
    <name evidence="14" type="ORF">NX780_20090</name>
</gene>
<evidence type="ECO:0000256" key="1">
    <source>
        <dbReference type="ARBA" id="ARBA00004141"/>
    </source>
</evidence>
<sequence length="296" mass="32349">MKRARGARDAFYPVECAGPEGGWRSRVHEVIFGIDTPAGRAFDIALVAAILLSILVVILDSVPSIGSAYAGVLYGLEWFFTVLFTVEYVARLLTVRRPLRYALSFYGVIDLLSVMPTYVSLLVPGSEALLDIRILRLLRVFRIFKLTLYIEEYTRLAEALAASRRKIMVFLSVVLMAVLILGTVMYVVEGPEHGYTSIPVAMYWAIVTMTTVGYGDITPHTPLGKAIASFMMLLGWGILAVPTGIVTAEMTARRVDRRHGTRSVLACEECGSGGHDPGARFCKDCGAALPAPLAQD</sequence>
<evidence type="ECO:0000256" key="9">
    <source>
        <dbReference type="ARBA" id="ARBA00023065"/>
    </source>
</evidence>
<evidence type="ECO:0000313" key="14">
    <source>
        <dbReference type="EMBL" id="MCS0598646.1"/>
    </source>
</evidence>
<evidence type="ECO:0000256" key="4">
    <source>
        <dbReference type="ARBA" id="ARBA00022692"/>
    </source>
</evidence>
<dbReference type="EMBL" id="JANUHA010000017">
    <property type="protein sequence ID" value="MCS0598646.1"/>
    <property type="molecule type" value="Genomic_DNA"/>
</dbReference>
<accession>A0ABT2AQW5</accession>
<comment type="subcellular location">
    <subcellularLocation>
        <location evidence="1">Membrane</location>
        <topology evidence="1">Multi-pass membrane protein</topology>
    </subcellularLocation>
</comment>
<evidence type="ECO:0000256" key="11">
    <source>
        <dbReference type="ARBA" id="ARBA00023303"/>
    </source>
</evidence>
<keyword evidence="11" id="KW-0407">Ion channel</keyword>
<keyword evidence="15" id="KW-1185">Reference proteome</keyword>
<evidence type="ECO:0000256" key="5">
    <source>
        <dbReference type="ARBA" id="ARBA00022826"/>
    </source>
</evidence>
<evidence type="ECO:0000256" key="7">
    <source>
        <dbReference type="ARBA" id="ARBA00022958"/>
    </source>
</evidence>
<evidence type="ECO:0000313" key="15">
    <source>
        <dbReference type="Proteomes" id="UP001206572"/>
    </source>
</evidence>
<evidence type="ECO:0000256" key="8">
    <source>
        <dbReference type="ARBA" id="ARBA00022989"/>
    </source>
</evidence>
<feature type="transmembrane region" description="Helical" evidence="12">
    <location>
        <begin position="167"/>
        <end position="188"/>
    </location>
</feature>
<dbReference type="InterPro" id="IPR027359">
    <property type="entry name" value="Volt_channel_dom_sf"/>
</dbReference>
<comment type="caution">
    <text evidence="14">The sequence shown here is derived from an EMBL/GenBank/DDBJ whole genome shotgun (WGS) entry which is preliminary data.</text>
</comment>
<feature type="transmembrane region" description="Helical" evidence="12">
    <location>
        <begin position="41"/>
        <end position="59"/>
    </location>
</feature>
<feature type="transmembrane region" description="Helical" evidence="12">
    <location>
        <begin position="195"/>
        <end position="214"/>
    </location>
</feature>
<feature type="transmembrane region" description="Helical" evidence="12">
    <location>
        <begin position="71"/>
        <end position="90"/>
    </location>
</feature>
<keyword evidence="3" id="KW-0633">Potassium transport</keyword>
<reference evidence="14 15" key="1">
    <citation type="submission" date="2022-08" db="EMBL/GenBank/DDBJ databases">
        <title>Reclassification of Massilia species as members of the genera Telluria, Duganella, Pseudoduganella, Mokoshia gen. nov. and Zemynaea gen. nov. using orthogonal and non-orthogonal genome-based approaches.</title>
        <authorList>
            <person name="Bowman J.P."/>
        </authorList>
    </citation>
    <scope>NUCLEOTIDE SEQUENCE [LARGE SCALE GENOMIC DNA]</scope>
    <source>
        <strain evidence="14 15">JCM 31661</strain>
    </source>
</reference>
<keyword evidence="10 12" id="KW-0472">Membrane</keyword>